<dbReference type="InterPro" id="IPR043504">
    <property type="entry name" value="Peptidase_S1_PA_chymotrypsin"/>
</dbReference>
<evidence type="ECO:0000256" key="6">
    <source>
        <dbReference type="SAM" id="MobiDB-lite"/>
    </source>
</evidence>
<accession>A0A839RTC5</accession>
<dbReference type="CDD" id="cd21112">
    <property type="entry name" value="alphaLP-like"/>
    <property type="match status" value="1"/>
</dbReference>
<dbReference type="Pfam" id="PF00089">
    <property type="entry name" value="Trypsin"/>
    <property type="match status" value="1"/>
</dbReference>
<keyword evidence="5" id="KW-1015">Disulfide bond</keyword>
<feature type="signal peptide" evidence="7">
    <location>
        <begin position="1"/>
        <end position="27"/>
    </location>
</feature>
<dbReference type="GO" id="GO:0004252">
    <property type="term" value="F:serine-type endopeptidase activity"/>
    <property type="evidence" value="ECO:0007669"/>
    <property type="project" value="InterPro"/>
</dbReference>
<reference evidence="9 10" key="1">
    <citation type="submission" date="2020-08" db="EMBL/GenBank/DDBJ databases">
        <title>Sequencing the genomes of 1000 actinobacteria strains.</title>
        <authorList>
            <person name="Klenk H.-P."/>
        </authorList>
    </citation>
    <scope>NUCLEOTIDE SEQUENCE [LARGE SCALE GENOMIC DNA]</scope>
    <source>
        <strain evidence="9 10">DSM 45258</strain>
    </source>
</reference>
<comment type="similarity">
    <text evidence="1">Belongs to the peptidase S1 family.</text>
</comment>
<evidence type="ECO:0000256" key="5">
    <source>
        <dbReference type="ARBA" id="ARBA00023157"/>
    </source>
</evidence>
<feature type="region of interest" description="Disordered" evidence="6">
    <location>
        <begin position="196"/>
        <end position="219"/>
    </location>
</feature>
<feature type="domain" description="Peptidase S1" evidence="8">
    <location>
        <begin position="248"/>
        <end position="389"/>
    </location>
</feature>
<dbReference type="GO" id="GO:0006508">
    <property type="term" value="P:proteolysis"/>
    <property type="evidence" value="ECO:0007669"/>
    <property type="project" value="UniProtKB-KW"/>
</dbReference>
<keyword evidence="7" id="KW-0732">Signal</keyword>
<dbReference type="OrthoDB" id="4519518at2"/>
<dbReference type="InterPro" id="IPR001316">
    <property type="entry name" value="Pept_S1A_streptogrisin"/>
</dbReference>
<evidence type="ECO:0000313" key="10">
    <source>
        <dbReference type="Proteomes" id="UP000567922"/>
    </source>
</evidence>
<evidence type="ECO:0000256" key="7">
    <source>
        <dbReference type="SAM" id="SignalP"/>
    </source>
</evidence>
<dbReference type="InterPro" id="IPR035070">
    <property type="entry name" value="Streptogrisin_prodomain"/>
</dbReference>
<name>A0A839RTC5_9ACTN</name>
<evidence type="ECO:0000259" key="8">
    <source>
        <dbReference type="Pfam" id="PF00089"/>
    </source>
</evidence>
<evidence type="ECO:0000256" key="3">
    <source>
        <dbReference type="ARBA" id="ARBA00022801"/>
    </source>
</evidence>
<sequence length="432" mass="44741">MRTSFVRRTALVSAAVLTALLPGTAIGVAEPAALGSTLPPELTAALERDLGISAEEFLERSDLAQKLAEFAAGLRAEFPGEFGGAWMEGSTPTIAVTTESLAERVEDEGFAAMNVARSESELHRDATALTDWIDTLAEPFRSLFRGMMVDLMRNSVVVGVSDTGNGSLTDLFDLPALLQDVGILFTPANDIIPGESTEEVPLGRSGPTAPRHHQAMGGDAFLAGQPGNQLRCSLGFNGTGPDNTAVNITAGHCNPDGPETARVPATFLGGPLDGQQFGSFTETTMDGADYGIVTISDEYADLFRTAGVRGGNDVHVTGTADPVVGMPVCKSGLTTGFTCGVVTSTNLRIDVGSRTLDNAFTSDICALQGDSGGAIISGTRAVGVSSASDVGDFTSCADAVRETGFFGESPQLYATPINDILANLPGVQLNVS</sequence>
<evidence type="ECO:0000256" key="4">
    <source>
        <dbReference type="ARBA" id="ARBA00022825"/>
    </source>
</evidence>
<dbReference type="RefSeq" id="WP_064438376.1">
    <property type="nucleotide sequence ID" value="NZ_BDDI01000001.1"/>
</dbReference>
<protein>
    <recommendedName>
        <fullName evidence="8">Peptidase S1 domain-containing protein</fullName>
    </recommendedName>
</protein>
<dbReference type="InterPro" id="IPR001254">
    <property type="entry name" value="Trypsin_dom"/>
</dbReference>
<organism evidence="9 10">
    <name type="scientific">Hoyosella altamirensis</name>
    <dbReference type="NCBI Taxonomy" id="616997"/>
    <lineage>
        <taxon>Bacteria</taxon>
        <taxon>Bacillati</taxon>
        <taxon>Actinomycetota</taxon>
        <taxon>Actinomycetes</taxon>
        <taxon>Mycobacteriales</taxon>
        <taxon>Hoyosellaceae</taxon>
        <taxon>Hoyosella</taxon>
    </lineage>
</organism>
<comment type="caution">
    <text evidence="9">The sequence shown here is derived from an EMBL/GenBank/DDBJ whole genome shotgun (WGS) entry which is preliminary data.</text>
</comment>
<keyword evidence="2" id="KW-0645">Protease</keyword>
<keyword evidence="4" id="KW-0720">Serine protease</keyword>
<dbReference type="Gene3D" id="2.40.10.10">
    <property type="entry name" value="Trypsin-like serine proteases"/>
    <property type="match status" value="2"/>
</dbReference>
<feature type="chain" id="PRO_5039346680" description="Peptidase S1 domain-containing protein" evidence="7">
    <location>
        <begin position="28"/>
        <end position="432"/>
    </location>
</feature>
<evidence type="ECO:0000313" key="9">
    <source>
        <dbReference type="EMBL" id="MBB3039609.1"/>
    </source>
</evidence>
<dbReference type="InterPro" id="IPR009003">
    <property type="entry name" value="Peptidase_S1_PA"/>
</dbReference>
<dbReference type="Proteomes" id="UP000567922">
    <property type="component" value="Unassembled WGS sequence"/>
</dbReference>
<gene>
    <name evidence="9" type="ORF">FHU29_004097</name>
</gene>
<dbReference type="AlphaFoldDB" id="A0A839RTC5"/>
<evidence type="ECO:0000256" key="1">
    <source>
        <dbReference type="ARBA" id="ARBA00007664"/>
    </source>
</evidence>
<dbReference type="PRINTS" id="PR00861">
    <property type="entry name" value="ALYTICPTASE"/>
</dbReference>
<dbReference type="SUPFAM" id="SSF50494">
    <property type="entry name" value="Trypsin-like serine proteases"/>
    <property type="match status" value="1"/>
</dbReference>
<dbReference type="EMBL" id="JACHWS010000004">
    <property type="protein sequence ID" value="MBB3039609.1"/>
    <property type="molecule type" value="Genomic_DNA"/>
</dbReference>
<keyword evidence="3" id="KW-0378">Hydrolase</keyword>
<proteinExistence type="inferred from homology"/>
<dbReference type="Gene3D" id="3.30.300.50">
    <property type="match status" value="1"/>
</dbReference>
<keyword evidence="10" id="KW-1185">Reference proteome</keyword>
<evidence type="ECO:0000256" key="2">
    <source>
        <dbReference type="ARBA" id="ARBA00022670"/>
    </source>
</evidence>